<keyword evidence="4" id="KW-1185">Reference proteome</keyword>
<evidence type="ECO:0008006" key="5">
    <source>
        <dbReference type="Google" id="ProtNLM"/>
    </source>
</evidence>
<name>A0A077LVM2_9MICO</name>
<feature type="chain" id="PRO_5038566111" description="Secreted protein" evidence="2">
    <location>
        <begin position="24"/>
        <end position="308"/>
    </location>
</feature>
<evidence type="ECO:0000256" key="2">
    <source>
        <dbReference type="SAM" id="SignalP"/>
    </source>
</evidence>
<dbReference type="STRING" id="1194083.BN12_150041"/>
<feature type="region of interest" description="Disordered" evidence="1">
    <location>
        <begin position="31"/>
        <end position="54"/>
    </location>
</feature>
<accession>A0A077LVM2</accession>
<dbReference type="OrthoDB" id="128043at2"/>
<proteinExistence type="predicted"/>
<sequence>MSTPATLTGFAAALALTFGGAWALGSSTGPVAPAAAHGAEHATDPTKEDPMATDTLPAGLAASRAGYTLELGDDALDAGTRELAFTVHDATGAPVTSFDVEHEKRLHLIVVRRDQTGFQHVHPVMDEHGTWRSAIDLTPGSWRVFADFTPTGGPALTLGTDLAVPGTTTPPAPSAPTRTAQVDDGFEVTVTGDLRGGEDSTLRLQVSRDGRPVTDLEPYLGAYGHLVALREGDLAYLHVHPNGAPGDGRTTAGPAVNFTAEVPTAGRYHLYLDFKQGGVVRTAHLVLDAAPAPAGSTPSRTPTGGHGH</sequence>
<keyword evidence="2" id="KW-0732">Signal</keyword>
<dbReference type="EMBL" id="CAJB01000057">
    <property type="protein sequence ID" value="CCH76867.1"/>
    <property type="molecule type" value="Genomic_DNA"/>
</dbReference>
<feature type="compositionally biased region" description="Basic and acidic residues" evidence="1">
    <location>
        <begin position="38"/>
        <end position="50"/>
    </location>
</feature>
<protein>
    <recommendedName>
        <fullName evidence="5">Secreted protein</fullName>
    </recommendedName>
</protein>
<dbReference type="Proteomes" id="UP000035721">
    <property type="component" value="Unassembled WGS sequence"/>
</dbReference>
<gene>
    <name evidence="3" type="ORF">BN12_150041</name>
</gene>
<feature type="signal peptide" evidence="2">
    <location>
        <begin position="1"/>
        <end position="23"/>
    </location>
</feature>
<evidence type="ECO:0000256" key="1">
    <source>
        <dbReference type="SAM" id="MobiDB-lite"/>
    </source>
</evidence>
<dbReference type="AlphaFoldDB" id="A0A077LVM2"/>
<comment type="caution">
    <text evidence="3">The sequence shown here is derived from an EMBL/GenBank/DDBJ whole genome shotgun (WGS) entry which is preliminary data.</text>
</comment>
<reference evidence="3 4" key="1">
    <citation type="journal article" date="2013" name="ISME J.">
        <title>A metabolic model for members of the genus Tetrasphaera involved in enhanced biological phosphorus removal.</title>
        <authorList>
            <person name="Kristiansen R."/>
            <person name="Nguyen H.T.T."/>
            <person name="Saunders A.M."/>
            <person name="Nielsen J.L."/>
            <person name="Wimmer R."/>
            <person name="Le V.Q."/>
            <person name="McIlroy S.J."/>
            <person name="Petrovski S."/>
            <person name="Seviour R.J."/>
            <person name="Calteau A."/>
            <person name="Nielsen K.L."/>
            <person name="Nielsen P.H."/>
        </authorList>
    </citation>
    <scope>NUCLEOTIDE SEQUENCE [LARGE SCALE GENOMIC DNA]</scope>
    <source>
        <strain evidence="3 4">T1-X7</strain>
    </source>
</reference>
<organism evidence="3 4">
    <name type="scientific">Nostocoides japonicum T1-X7</name>
    <dbReference type="NCBI Taxonomy" id="1194083"/>
    <lineage>
        <taxon>Bacteria</taxon>
        <taxon>Bacillati</taxon>
        <taxon>Actinomycetota</taxon>
        <taxon>Actinomycetes</taxon>
        <taxon>Micrococcales</taxon>
        <taxon>Intrasporangiaceae</taxon>
        <taxon>Nostocoides</taxon>
    </lineage>
</organism>
<evidence type="ECO:0000313" key="4">
    <source>
        <dbReference type="Proteomes" id="UP000035721"/>
    </source>
</evidence>
<evidence type="ECO:0000313" key="3">
    <source>
        <dbReference type="EMBL" id="CCH76867.1"/>
    </source>
</evidence>
<dbReference type="RefSeq" id="WP_048550110.1">
    <property type="nucleotide sequence ID" value="NZ_HF570958.1"/>
</dbReference>